<comment type="caution">
    <text evidence="2">The sequence shown here is derived from an EMBL/GenBank/DDBJ whole genome shotgun (WGS) entry which is preliminary data.</text>
</comment>
<evidence type="ECO:0000313" key="3">
    <source>
        <dbReference type="Proteomes" id="UP001291926"/>
    </source>
</evidence>
<feature type="compositionally biased region" description="Polar residues" evidence="1">
    <location>
        <begin position="113"/>
        <end position="124"/>
    </location>
</feature>
<dbReference type="PANTHER" id="PTHR46537">
    <property type="entry name" value="OS11G0578200 PROTEIN"/>
    <property type="match status" value="1"/>
</dbReference>
<evidence type="ECO:0000313" key="2">
    <source>
        <dbReference type="EMBL" id="KAK4485248.1"/>
    </source>
</evidence>
<feature type="compositionally biased region" description="Basic and acidic residues" evidence="1">
    <location>
        <begin position="46"/>
        <end position="64"/>
    </location>
</feature>
<reference evidence="2 3" key="1">
    <citation type="journal article" date="2023" name="bioRxiv">
        <title>Genome report: Whole genome sequence and annotation of Penstemon davidsonii.</title>
        <authorList>
            <person name="Ostevik K.L."/>
            <person name="Alabady M."/>
            <person name="Zhang M."/>
            <person name="Rausher M.D."/>
        </authorList>
    </citation>
    <scope>NUCLEOTIDE SEQUENCE [LARGE SCALE GENOMIC DNA]</scope>
    <source>
        <strain evidence="2">DNT005</strain>
        <tissue evidence="2">Whole leaf</tissue>
    </source>
</reference>
<keyword evidence="3" id="KW-1185">Reference proteome</keyword>
<feature type="region of interest" description="Disordered" evidence="1">
    <location>
        <begin position="30"/>
        <end position="126"/>
    </location>
</feature>
<sequence>MECLHRFCMECIDKSMRMVRNPRVVEHQVSYEEEEANGQGSSKDLSSTDERSTEVKSKEDKTLGDARTSQPSLEANAQVDSDDNDSETNIELLGAASGFLDSSEIPAWGSGGMSSDSRQCSPNESTHELLKNNRVSELTKSLLSACENYVLANTKK</sequence>
<dbReference type="Proteomes" id="UP001291926">
    <property type="component" value="Unassembled WGS sequence"/>
</dbReference>
<dbReference type="EMBL" id="JAYDYQ010002533">
    <property type="protein sequence ID" value="KAK4485248.1"/>
    <property type="molecule type" value="Genomic_DNA"/>
</dbReference>
<protein>
    <recommendedName>
        <fullName evidence="4">RING-type domain-containing protein</fullName>
    </recommendedName>
</protein>
<dbReference type="PANTHER" id="PTHR46537:SF3">
    <property type="entry name" value="E3 UBIQUITIN-PROTEIN LIGASE RING1A"/>
    <property type="match status" value="1"/>
</dbReference>
<accession>A0ABR0D8X5</accession>
<evidence type="ECO:0008006" key="4">
    <source>
        <dbReference type="Google" id="ProtNLM"/>
    </source>
</evidence>
<proteinExistence type="predicted"/>
<gene>
    <name evidence="2" type="ORF">RD792_007878</name>
</gene>
<organism evidence="2 3">
    <name type="scientific">Penstemon davidsonii</name>
    <dbReference type="NCBI Taxonomy" id="160366"/>
    <lineage>
        <taxon>Eukaryota</taxon>
        <taxon>Viridiplantae</taxon>
        <taxon>Streptophyta</taxon>
        <taxon>Embryophyta</taxon>
        <taxon>Tracheophyta</taxon>
        <taxon>Spermatophyta</taxon>
        <taxon>Magnoliopsida</taxon>
        <taxon>eudicotyledons</taxon>
        <taxon>Gunneridae</taxon>
        <taxon>Pentapetalae</taxon>
        <taxon>asterids</taxon>
        <taxon>lamiids</taxon>
        <taxon>Lamiales</taxon>
        <taxon>Plantaginaceae</taxon>
        <taxon>Cheloneae</taxon>
        <taxon>Penstemon</taxon>
    </lineage>
</organism>
<feature type="compositionally biased region" description="Polar residues" evidence="1">
    <location>
        <begin position="67"/>
        <end position="79"/>
    </location>
</feature>
<name>A0ABR0D8X5_9LAMI</name>
<dbReference type="InterPro" id="IPR044592">
    <property type="entry name" value="RING1A/B"/>
</dbReference>
<evidence type="ECO:0000256" key="1">
    <source>
        <dbReference type="SAM" id="MobiDB-lite"/>
    </source>
</evidence>